<dbReference type="Gene3D" id="1.10.287.850">
    <property type="entry name" value="HP0062-like domain"/>
    <property type="match status" value="1"/>
</dbReference>
<dbReference type="AlphaFoldDB" id="A0A1X1ZXS6"/>
<accession>A0A1X1ZXS6</accession>
<name>A0A1X1ZXS6_9MYCO</name>
<proteinExistence type="predicted"/>
<dbReference type="Pfam" id="PF00934">
    <property type="entry name" value="PE"/>
    <property type="match status" value="1"/>
</dbReference>
<dbReference type="SUPFAM" id="SSF140459">
    <property type="entry name" value="PE/PPE dimer-like"/>
    <property type="match status" value="1"/>
</dbReference>
<comment type="caution">
    <text evidence="2">The sequence shown here is derived from an EMBL/GenBank/DDBJ whole genome shotgun (WGS) entry which is preliminary data.</text>
</comment>
<organism evidence="2 3">
    <name type="scientific">Mycobacterium palustre</name>
    <dbReference type="NCBI Taxonomy" id="153971"/>
    <lineage>
        <taxon>Bacteria</taxon>
        <taxon>Bacillati</taxon>
        <taxon>Actinomycetota</taxon>
        <taxon>Actinomycetes</taxon>
        <taxon>Mycobacteriales</taxon>
        <taxon>Mycobacteriaceae</taxon>
        <taxon>Mycobacterium</taxon>
        <taxon>Mycobacterium simiae complex</taxon>
    </lineage>
</organism>
<dbReference type="EMBL" id="LQPJ01000043">
    <property type="protein sequence ID" value="ORW29767.1"/>
    <property type="molecule type" value="Genomic_DNA"/>
</dbReference>
<gene>
    <name evidence="2" type="ORF">AWC19_25965</name>
</gene>
<evidence type="ECO:0000259" key="1">
    <source>
        <dbReference type="Pfam" id="PF00934"/>
    </source>
</evidence>
<evidence type="ECO:0000313" key="3">
    <source>
        <dbReference type="Proteomes" id="UP000193529"/>
    </source>
</evidence>
<keyword evidence="3" id="KW-1185">Reference proteome</keyword>
<evidence type="ECO:0000313" key="2">
    <source>
        <dbReference type="EMBL" id="ORW29767.1"/>
    </source>
</evidence>
<dbReference type="STRING" id="153971.AWC19_25965"/>
<protein>
    <recommendedName>
        <fullName evidence="1">PE domain-containing protein</fullName>
    </recommendedName>
</protein>
<reference evidence="2 3" key="1">
    <citation type="submission" date="2016-01" db="EMBL/GenBank/DDBJ databases">
        <title>The new phylogeny of the genus Mycobacterium.</title>
        <authorList>
            <person name="Tarcisio F."/>
            <person name="Conor M."/>
            <person name="Antonella G."/>
            <person name="Elisabetta G."/>
            <person name="Giulia F.S."/>
            <person name="Sara T."/>
            <person name="Anna F."/>
            <person name="Clotilde B."/>
            <person name="Roberto B."/>
            <person name="Veronica D.S."/>
            <person name="Fabio R."/>
            <person name="Monica P."/>
            <person name="Olivier J."/>
            <person name="Enrico T."/>
            <person name="Nicola S."/>
        </authorList>
    </citation>
    <scope>NUCLEOTIDE SEQUENCE [LARGE SCALE GENOMIC DNA]</scope>
    <source>
        <strain evidence="2 3">DSM 44572</strain>
    </source>
</reference>
<feature type="domain" description="PE" evidence="1">
    <location>
        <begin position="6"/>
        <end position="95"/>
    </location>
</feature>
<dbReference type="InterPro" id="IPR000084">
    <property type="entry name" value="PE-PGRS_N"/>
</dbReference>
<sequence>MAMSFVTTVPDAVQAAAQDLAGVRASLADAAANAEPLTGIAAAAEDEISIAIASLFGGAGQQFQALNAQARAFHAEFERLLSAGAAAYVSAEAANAGVLAGGAPAAAAPAAAVQTFTLYGGIVNFQISQSGILVTLGTPGIVVPEVNINPISLSAFDLPRLTIPSINIPAGTTPPNVTLSPFSLPQITIPAIDIPAGATPPGVTVGGFSLPQITTPAISVPSINLPAVDIPQFQTPRIALSDWSLPTVTIPGFNFPRIQLPDINITGGSGDVTVLSLETSNIVAPNYDIVLHGFDFAPSFGFNTLGSISTINFPGIQIGQFQLPILTIGNPSGSGDYLFPSIGLSGFSISSITIPPIDVSGFTLPQVSWPGFATAPLTIPPIAVGDFALPQLSWPAFATPPLTIPPVGVGAFDLPHIHIPNTTIEPIQIGQFRIPPATSYVSALQSNTNALLAELAFVGTALTGVGTI</sequence>
<dbReference type="InterPro" id="IPR038332">
    <property type="entry name" value="PPE_sf"/>
</dbReference>
<dbReference type="Proteomes" id="UP000193529">
    <property type="component" value="Unassembled WGS sequence"/>
</dbReference>